<dbReference type="InterPro" id="IPR016166">
    <property type="entry name" value="FAD-bd_PCMH"/>
</dbReference>
<evidence type="ECO:0000256" key="1">
    <source>
        <dbReference type="ARBA" id="ARBA00001974"/>
    </source>
</evidence>
<protein>
    <submittedName>
        <fullName evidence="8">Putative oxidoreductase ORF5 in fasciation locus</fullName>
    </submittedName>
</protein>
<sequence>MTDSLENFPVLQGDWTRSESVLQAAASDYGRIVNHRPLAVIRPRVTHDIQLAIQFARRQKISVAARGRGHSTFGQAQAHGGLILDMSSFCEIRECDEDSAWLGGGCSWAQVVDHFCPRGRGPAVLTDYLGLSVAGTLSVGGVGGASFRHGAQTDNVLELEVVTGAGDFVSCSPDRNADLFDAVRAGLGQCGVIVAARMRLVPTGHCVRVHEFVYPDFHQFIEAARGCAKVATVDYVDGTIVATGDGRHTFVLTAAEFERSPGQDVLGQAGAPVSHSTVSKPYGEFVRRVDHYVERLKQRGLWDVPHPWLDLFVPAQGLSRFMEEALRELRSEDDGMILIYMLDPSKSNTPLLAFSEGEEHVLVDLLRNTPQVGELERQLGRNDQLTELGAELGASIYPIGSMPNANWDKLYRGRGQLADAKRRFDPDHILTPGQGARGAGVGHGVGAAGTS</sequence>
<evidence type="ECO:0000256" key="4">
    <source>
        <dbReference type="ARBA" id="ARBA00022827"/>
    </source>
</evidence>
<dbReference type="InterPro" id="IPR006093">
    <property type="entry name" value="Oxy_OxRdtase_FAD_BS"/>
</dbReference>
<dbReference type="InterPro" id="IPR050432">
    <property type="entry name" value="FAD-linked_Oxidoreductases_BP"/>
</dbReference>
<dbReference type="InterPro" id="IPR036318">
    <property type="entry name" value="FAD-bd_PCMH-like_sf"/>
</dbReference>
<evidence type="ECO:0000313" key="9">
    <source>
        <dbReference type="Proteomes" id="UP000237968"/>
    </source>
</evidence>
<dbReference type="InterPro" id="IPR016169">
    <property type="entry name" value="FAD-bd_PCMH_sub2"/>
</dbReference>
<comment type="similarity">
    <text evidence="2">Belongs to the oxygen-dependent FAD-linked oxidoreductase family.</text>
</comment>
<dbReference type="Gene3D" id="3.30.43.10">
    <property type="entry name" value="Uridine Diphospho-n-acetylenolpyruvylglucosamine Reductase, domain 2"/>
    <property type="match status" value="1"/>
</dbReference>
<gene>
    <name evidence="8" type="primary">fas5</name>
    <name evidence="8" type="ORF">ENSA5_03960</name>
</gene>
<dbReference type="InterPro" id="IPR016167">
    <property type="entry name" value="FAD-bd_PCMH_sub1"/>
</dbReference>
<dbReference type="InterPro" id="IPR016164">
    <property type="entry name" value="FAD-linked_Oxase-like_C"/>
</dbReference>
<keyword evidence="3" id="KW-0285">Flavoprotein</keyword>
<organism evidence="8 9">
    <name type="scientific">Enhygromyxa salina</name>
    <dbReference type="NCBI Taxonomy" id="215803"/>
    <lineage>
        <taxon>Bacteria</taxon>
        <taxon>Pseudomonadati</taxon>
        <taxon>Myxococcota</taxon>
        <taxon>Polyangia</taxon>
        <taxon>Nannocystales</taxon>
        <taxon>Nannocystaceae</taxon>
        <taxon>Enhygromyxa</taxon>
    </lineage>
</organism>
<dbReference type="RefSeq" id="WP_181197205.1">
    <property type="nucleotide sequence ID" value="NZ_PVNK01000017.1"/>
</dbReference>
<dbReference type="EMBL" id="PVNK01000017">
    <property type="protein sequence ID" value="PRQ05277.1"/>
    <property type="molecule type" value="Genomic_DNA"/>
</dbReference>
<dbReference type="InterPro" id="IPR015345">
    <property type="entry name" value="Cytokinin_DH_FAD/cytokin-bd"/>
</dbReference>
<dbReference type="Gene3D" id="3.40.462.10">
    <property type="entry name" value="FAD-linked oxidases, C-terminal domain"/>
    <property type="match status" value="1"/>
</dbReference>
<evidence type="ECO:0000313" key="8">
    <source>
        <dbReference type="EMBL" id="PRQ05277.1"/>
    </source>
</evidence>
<dbReference type="AlphaFoldDB" id="A0A2S9YJI9"/>
<evidence type="ECO:0000256" key="3">
    <source>
        <dbReference type="ARBA" id="ARBA00022630"/>
    </source>
</evidence>
<dbReference type="Pfam" id="PF09265">
    <property type="entry name" value="Cytokin-bind"/>
    <property type="match status" value="1"/>
</dbReference>
<evidence type="ECO:0000256" key="6">
    <source>
        <dbReference type="SAM" id="MobiDB-lite"/>
    </source>
</evidence>
<dbReference type="Gene3D" id="3.30.465.10">
    <property type="match status" value="1"/>
</dbReference>
<dbReference type="Pfam" id="PF01565">
    <property type="entry name" value="FAD_binding_4"/>
    <property type="match status" value="1"/>
</dbReference>
<feature type="region of interest" description="Disordered" evidence="6">
    <location>
        <begin position="431"/>
        <end position="451"/>
    </location>
</feature>
<evidence type="ECO:0000259" key="7">
    <source>
        <dbReference type="PROSITE" id="PS51387"/>
    </source>
</evidence>
<feature type="domain" description="FAD-binding PCMH-type" evidence="7">
    <location>
        <begin position="33"/>
        <end position="203"/>
    </location>
</feature>
<keyword evidence="4" id="KW-0274">FAD</keyword>
<accession>A0A2S9YJI9</accession>
<dbReference type="Proteomes" id="UP000237968">
    <property type="component" value="Unassembled WGS sequence"/>
</dbReference>
<evidence type="ECO:0000256" key="5">
    <source>
        <dbReference type="ARBA" id="ARBA00023002"/>
    </source>
</evidence>
<dbReference type="InterPro" id="IPR006094">
    <property type="entry name" value="Oxid_FAD_bind_N"/>
</dbReference>
<comment type="caution">
    <text evidence="8">The sequence shown here is derived from an EMBL/GenBank/DDBJ whole genome shotgun (WGS) entry which is preliminary data.</text>
</comment>
<dbReference type="PANTHER" id="PTHR13878:SF53">
    <property type="entry name" value="CYTOKININ DEHYDROGENASE 6"/>
    <property type="match status" value="1"/>
</dbReference>
<dbReference type="GO" id="GO:0071949">
    <property type="term" value="F:FAD binding"/>
    <property type="evidence" value="ECO:0007669"/>
    <property type="project" value="InterPro"/>
</dbReference>
<keyword evidence="9" id="KW-1185">Reference proteome</keyword>
<dbReference type="SUPFAM" id="SSF56176">
    <property type="entry name" value="FAD-binding/transporter-associated domain-like"/>
    <property type="match status" value="1"/>
</dbReference>
<dbReference type="GO" id="GO:0019139">
    <property type="term" value="F:cytokinin dehydrogenase activity"/>
    <property type="evidence" value="ECO:0007669"/>
    <property type="project" value="InterPro"/>
</dbReference>
<dbReference type="GO" id="GO:0009690">
    <property type="term" value="P:cytokinin metabolic process"/>
    <property type="evidence" value="ECO:0007669"/>
    <property type="project" value="InterPro"/>
</dbReference>
<dbReference type="PROSITE" id="PS51387">
    <property type="entry name" value="FAD_PCMH"/>
    <property type="match status" value="1"/>
</dbReference>
<feature type="compositionally biased region" description="Gly residues" evidence="6">
    <location>
        <begin position="435"/>
        <end position="451"/>
    </location>
</feature>
<dbReference type="PANTHER" id="PTHR13878">
    <property type="entry name" value="GULONOLACTONE OXIDASE"/>
    <property type="match status" value="1"/>
</dbReference>
<reference evidence="8 9" key="1">
    <citation type="submission" date="2018-03" db="EMBL/GenBank/DDBJ databases">
        <title>Draft Genome Sequences of the Obligatory Marine Myxobacteria Enhygromyxa salina SWB005.</title>
        <authorList>
            <person name="Poehlein A."/>
            <person name="Moghaddam J.A."/>
            <person name="Harms H."/>
            <person name="Alanjari M."/>
            <person name="Koenig G.M."/>
            <person name="Daniel R."/>
            <person name="Schaeberle T.F."/>
        </authorList>
    </citation>
    <scope>NUCLEOTIDE SEQUENCE [LARGE SCALE GENOMIC DNA]</scope>
    <source>
        <strain evidence="8 9">SWB005</strain>
    </source>
</reference>
<dbReference type="PROSITE" id="PS00862">
    <property type="entry name" value="OX2_COVAL_FAD"/>
    <property type="match status" value="1"/>
</dbReference>
<dbReference type="InterPro" id="IPR016170">
    <property type="entry name" value="Cytok_DH_C_sf"/>
</dbReference>
<name>A0A2S9YJI9_9BACT</name>
<proteinExistence type="inferred from homology"/>
<evidence type="ECO:0000256" key="2">
    <source>
        <dbReference type="ARBA" id="ARBA00005466"/>
    </source>
</evidence>
<keyword evidence="5" id="KW-0560">Oxidoreductase</keyword>
<dbReference type="SUPFAM" id="SSF55103">
    <property type="entry name" value="FAD-linked oxidases, C-terminal domain"/>
    <property type="match status" value="1"/>
</dbReference>
<comment type="cofactor">
    <cofactor evidence="1">
        <name>FAD</name>
        <dbReference type="ChEBI" id="CHEBI:57692"/>
    </cofactor>
</comment>